<dbReference type="InterPro" id="IPR050652">
    <property type="entry name" value="AN1_A20_ZnFinger"/>
</dbReference>
<name>A0A9P0MTN5_NEZVI</name>
<dbReference type="EMBL" id="OV725082">
    <property type="protein sequence ID" value="CAH1404604.1"/>
    <property type="molecule type" value="Genomic_DNA"/>
</dbReference>
<reference evidence="7" key="1">
    <citation type="submission" date="2022-01" db="EMBL/GenBank/DDBJ databases">
        <authorList>
            <person name="King R."/>
        </authorList>
    </citation>
    <scope>NUCLEOTIDE SEQUENCE</scope>
</reference>
<dbReference type="PANTHER" id="PTHR10634:SF149">
    <property type="entry name" value="AN1-TYPE DOMAIN-CONTAINING PROTEIN-RELATED"/>
    <property type="match status" value="1"/>
</dbReference>
<feature type="compositionally biased region" description="Low complexity" evidence="5">
    <location>
        <begin position="241"/>
        <end position="256"/>
    </location>
</feature>
<dbReference type="SMART" id="SM00154">
    <property type="entry name" value="ZnF_AN1"/>
    <property type="match status" value="1"/>
</dbReference>
<organism evidence="7 8">
    <name type="scientific">Nezara viridula</name>
    <name type="common">Southern green stink bug</name>
    <name type="synonym">Cimex viridulus</name>
    <dbReference type="NCBI Taxonomy" id="85310"/>
    <lineage>
        <taxon>Eukaryota</taxon>
        <taxon>Metazoa</taxon>
        <taxon>Ecdysozoa</taxon>
        <taxon>Arthropoda</taxon>
        <taxon>Hexapoda</taxon>
        <taxon>Insecta</taxon>
        <taxon>Pterygota</taxon>
        <taxon>Neoptera</taxon>
        <taxon>Paraneoptera</taxon>
        <taxon>Hemiptera</taxon>
        <taxon>Heteroptera</taxon>
        <taxon>Panheteroptera</taxon>
        <taxon>Pentatomomorpha</taxon>
        <taxon>Pentatomoidea</taxon>
        <taxon>Pentatomidae</taxon>
        <taxon>Pentatominae</taxon>
        <taxon>Nezara</taxon>
    </lineage>
</organism>
<dbReference type="PROSITE" id="PS51039">
    <property type="entry name" value="ZF_AN1"/>
    <property type="match status" value="1"/>
</dbReference>
<evidence type="ECO:0000259" key="6">
    <source>
        <dbReference type="PROSITE" id="PS51039"/>
    </source>
</evidence>
<keyword evidence="3" id="KW-0862">Zinc</keyword>
<feature type="region of interest" description="Disordered" evidence="5">
    <location>
        <begin position="189"/>
        <end position="269"/>
    </location>
</feature>
<keyword evidence="1" id="KW-0479">Metal-binding</keyword>
<dbReference type="GO" id="GO:0008270">
    <property type="term" value="F:zinc ion binding"/>
    <property type="evidence" value="ECO:0007669"/>
    <property type="project" value="UniProtKB-KW"/>
</dbReference>
<proteinExistence type="predicted"/>
<evidence type="ECO:0000256" key="2">
    <source>
        <dbReference type="ARBA" id="ARBA00022771"/>
    </source>
</evidence>
<keyword evidence="8" id="KW-1185">Reference proteome</keyword>
<evidence type="ECO:0000256" key="5">
    <source>
        <dbReference type="SAM" id="MobiDB-lite"/>
    </source>
</evidence>
<dbReference type="SUPFAM" id="SSF118310">
    <property type="entry name" value="AN1-like Zinc finger"/>
    <property type="match status" value="1"/>
</dbReference>
<evidence type="ECO:0000256" key="3">
    <source>
        <dbReference type="ARBA" id="ARBA00022833"/>
    </source>
</evidence>
<dbReference type="OrthoDB" id="428577at2759"/>
<sequence>MVCRRRRDRTTTSLRLSTRFLSAACLFAPGSSVSPIRLIDDQSSYGICVKSFGALEGKKGTAVGTLPRGASLADHLGRNILFLGSPSSFVSSPILDRLKSYTPTKTSYSFTNRRVRIGFEYYEALLPNTLGLASYRKTKLCTLESIPTLPVSGSFISRRQERKGSYQGRTTHTHLIVFFVDCYSASSQTNTSSNQQSNQQTGQSALSSASPTMPVIIQSQQQSNPATPSEHIAGGSEFDGEGASTGEGASSEGGASCTSPPDGKDDKTKKKNRCAVCRKKLGLTGFECRCGGQYCAVHRYSDKHNCTFDYRELGAQEIRRNNPVVVGEKIHKI</sequence>
<dbReference type="FunFam" id="4.10.1110.10:FF:000001">
    <property type="entry name" value="Zinc finger AN1-type containing 6"/>
    <property type="match status" value="1"/>
</dbReference>
<dbReference type="Pfam" id="PF01428">
    <property type="entry name" value="zf-AN1"/>
    <property type="match status" value="1"/>
</dbReference>
<feature type="domain" description="AN1-type" evidence="6">
    <location>
        <begin position="268"/>
        <end position="314"/>
    </location>
</feature>
<evidence type="ECO:0000256" key="1">
    <source>
        <dbReference type="ARBA" id="ARBA00022723"/>
    </source>
</evidence>
<gene>
    <name evidence="7" type="ORF">NEZAVI_LOCUS12980</name>
</gene>
<evidence type="ECO:0000256" key="4">
    <source>
        <dbReference type="PROSITE-ProRule" id="PRU00449"/>
    </source>
</evidence>
<dbReference type="AlphaFoldDB" id="A0A9P0MTN5"/>
<dbReference type="Proteomes" id="UP001152798">
    <property type="component" value="Chromosome 6"/>
</dbReference>
<feature type="compositionally biased region" description="Low complexity" evidence="5">
    <location>
        <begin position="189"/>
        <end position="204"/>
    </location>
</feature>
<keyword evidence="2 4" id="KW-0863">Zinc-finger</keyword>
<dbReference type="Gene3D" id="4.10.1110.10">
    <property type="entry name" value="AN1-like Zinc finger"/>
    <property type="match status" value="1"/>
</dbReference>
<dbReference type="InterPro" id="IPR000058">
    <property type="entry name" value="Znf_AN1"/>
</dbReference>
<dbReference type="PANTHER" id="PTHR10634">
    <property type="entry name" value="AN1-TYPE ZINC FINGER PROTEIN"/>
    <property type="match status" value="1"/>
</dbReference>
<evidence type="ECO:0000313" key="8">
    <source>
        <dbReference type="Proteomes" id="UP001152798"/>
    </source>
</evidence>
<feature type="compositionally biased region" description="Polar residues" evidence="5">
    <location>
        <begin position="205"/>
        <end position="227"/>
    </location>
</feature>
<evidence type="ECO:0000313" key="7">
    <source>
        <dbReference type="EMBL" id="CAH1404604.1"/>
    </source>
</evidence>
<accession>A0A9P0MTN5</accession>
<protein>
    <recommendedName>
        <fullName evidence="6">AN1-type domain-containing protein</fullName>
    </recommendedName>
</protein>
<dbReference type="InterPro" id="IPR035896">
    <property type="entry name" value="AN1-like_Znf"/>
</dbReference>